<name>A0A815XD02_9BILA</name>
<gene>
    <name evidence="2" type="ORF">JXQ802_LOCUS58240</name>
    <name evidence="1" type="ORF">PYM288_LOCUS41623</name>
</gene>
<keyword evidence="4" id="KW-1185">Reference proteome</keyword>
<reference evidence="1" key="1">
    <citation type="submission" date="2021-02" db="EMBL/GenBank/DDBJ databases">
        <authorList>
            <person name="Nowell W R."/>
        </authorList>
    </citation>
    <scope>NUCLEOTIDE SEQUENCE</scope>
</reference>
<evidence type="ECO:0000313" key="2">
    <source>
        <dbReference type="EMBL" id="CAF1675127.1"/>
    </source>
</evidence>
<protein>
    <submittedName>
        <fullName evidence="1">Uncharacterized protein</fullName>
    </submittedName>
</protein>
<dbReference type="Proteomes" id="UP000663870">
    <property type="component" value="Unassembled WGS sequence"/>
</dbReference>
<evidence type="ECO:0000313" key="1">
    <source>
        <dbReference type="EMBL" id="CAF1555878.1"/>
    </source>
</evidence>
<evidence type="ECO:0000313" key="3">
    <source>
        <dbReference type="Proteomes" id="UP000663854"/>
    </source>
</evidence>
<sequence length="15" mass="1866">IDDEIENNKFHITDY</sequence>
<feature type="non-terminal residue" evidence="1">
    <location>
        <position position="1"/>
    </location>
</feature>
<organism evidence="1 3">
    <name type="scientific">Rotaria sordida</name>
    <dbReference type="NCBI Taxonomy" id="392033"/>
    <lineage>
        <taxon>Eukaryota</taxon>
        <taxon>Metazoa</taxon>
        <taxon>Spiralia</taxon>
        <taxon>Gnathifera</taxon>
        <taxon>Rotifera</taxon>
        <taxon>Eurotatoria</taxon>
        <taxon>Bdelloidea</taxon>
        <taxon>Philodinida</taxon>
        <taxon>Philodinidae</taxon>
        <taxon>Rotaria</taxon>
    </lineage>
</organism>
<dbReference type="Proteomes" id="UP000663854">
    <property type="component" value="Unassembled WGS sequence"/>
</dbReference>
<dbReference type="EMBL" id="CAJNOL010016402">
    <property type="protein sequence ID" value="CAF1675127.1"/>
    <property type="molecule type" value="Genomic_DNA"/>
</dbReference>
<dbReference type="EMBL" id="CAJNOH010014498">
    <property type="protein sequence ID" value="CAF1555878.1"/>
    <property type="molecule type" value="Genomic_DNA"/>
</dbReference>
<comment type="caution">
    <text evidence="1">The sequence shown here is derived from an EMBL/GenBank/DDBJ whole genome shotgun (WGS) entry which is preliminary data.</text>
</comment>
<evidence type="ECO:0000313" key="4">
    <source>
        <dbReference type="Proteomes" id="UP000663870"/>
    </source>
</evidence>
<accession>A0A815XD02</accession>
<proteinExistence type="predicted"/>